<reference evidence="2 3" key="1">
    <citation type="submission" date="2013-06" db="EMBL/GenBank/DDBJ databases">
        <authorList>
            <person name="Weinstock G."/>
            <person name="Sodergren E."/>
            <person name="Lobos E.A."/>
            <person name="Fulton L."/>
            <person name="Fulton R."/>
            <person name="Courtney L."/>
            <person name="Fronick C."/>
            <person name="O'Laughlin M."/>
            <person name="Godfrey J."/>
            <person name="Wilson R.M."/>
            <person name="Miner T."/>
            <person name="Farmer C."/>
            <person name="Delehaunty K."/>
            <person name="Cordes M."/>
            <person name="Minx P."/>
            <person name="Tomlinson C."/>
            <person name="Chen J."/>
            <person name="Wollam A."/>
            <person name="Pepin K.H."/>
            <person name="Bhonagiri V."/>
            <person name="Zhang X."/>
            <person name="Warren W."/>
            <person name="Mitreva M."/>
            <person name="Mardis E.R."/>
            <person name="Wilson R.K."/>
        </authorList>
    </citation>
    <scope>NUCLEOTIDE SEQUENCE [LARGE SCALE GENOMIC DNA]</scope>
    <source>
        <strain evidence="2 3">ATCC 29099</strain>
    </source>
</reference>
<protein>
    <submittedName>
        <fullName evidence="2">Uncharacterized protein</fullName>
    </submittedName>
</protein>
<name>U2PQ08_EUBRA</name>
<gene>
    <name evidence="2" type="ORF">HMPREF0373_01870</name>
</gene>
<dbReference type="eggNOG" id="ENOG5033YJJ">
    <property type="taxonomic scope" value="Bacteria"/>
</dbReference>
<dbReference type="HOGENOM" id="CLU_715237_0_0_9"/>
<dbReference type="AlphaFoldDB" id="U2PQ08"/>
<feature type="transmembrane region" description="Helical" evidence="1">
    <location>
        <begin position="105"/>
        <end position="125"/>
    </location>
</feature>
<evidence type="ECO:0000256" key="1">
    <source>
        <dbReference type="SAM" id="Phobius"/>
    </source>
</evidence>
<keyword evidence="1" id="KW-0472">Membrane</keyword>
<comment type="caution">
    <text evidence="2">The sequence shown here is derived from an EMBL/GenBank/DDBJ whole genome shotgun (WGS) entry which is preliminary data.</text>
</comment>
<keyword evidence="1" id="KW-1133">Transmembrane helix</keyword>
<dbReference type="Proteomes" id="UP000016608">
    <property type="component" value="Unassembled WGS sequence"/>
</dbReference>
<proteinExistence type="predicted"/>
<keyword evidence="3" id="KW-1185">Reference proteome</keyword>
<dbReference type="EMBL" id="AWVJ01000115">
    <property type="protein sequence ID" value="ERK46216.1"/>
    <property type="molecule type" value="Genomic_DNA"/>
</dbReference>
<feature type="transmembrane region" description="Helical" evidence="1">
    <location>
        <begin position="146"/>
        <end position="169"/>
    </location>
</feature>
<evidence type="ECO:0000313" key="3">
    <source>
        <dbReference type="Proteomes" id="UP000016608"/>
    </source>
</evidence>
<dbReference type="PATRIC" id="fig|1256908.3.peg.1733"/>
<organism evidence="2 3">
    <name type="scientific">Eubacterium ramulus ATCC 29099</name>
    <dbReference type="NCBI Taxonomy" id="1256908"/>
    <lineage>
        <taxon>Bacteria</taxon>
        <taxon>Bacillati</taxon>
        <taxon>Bacillota</taxon>
        <taxon>Clostridia</taxon>
        <taxon>Eubacteriales</taxon>
        <taxon>Eubacteriaceae</taxon>
        <taxon>Eubacterium</taxon>
    </lineage>
</organism>
<evidence type="ECO:0000313" key="2">
    <source>
        <dbReference type="EMBL" id="ERK46216.1"/>
    </source>
</evidence>
<keyword evidence="1" id="KW-0812">Transmembrane</keyword>
<feature type="transmembrane region" description="Helical" evidence="1">
    <location>
        <begin position="53"/>
        <end position="70"/>
    </location>
</feature>
<sequence>MSDSNYKIVTKTSKKTLFMFFGKISVFIPVIFIALHYYDMKLVYIKEISCRLLPKRCLEIYLILILLWLVIPERKYFKNSGLFEILYNLCPTELFLLLYFAQRHFWLSCLLAAVSAALFFGALIINVKNKKRYESQKEYRKKKSMIYQILVLCICAMCAVPSFLAAAVYKLQGETYIPTAETDGEKNSGDENVAAENAEQDAVETVDVFEENKELLLEFTQENWEKKSIQERIDVAQRFSNFEDIRLGISQVPIYAEKMESITVVATYDYENKNIIMDNQFFMELSAEEILNTLCEENFHAFECYMIENMDWNMNLINTYYFQELREWRENLNCYISAGLDDYEEYESQPVEASAKRYAKEETELIQEYLKKWTGSDIAGSEKNED</sequence>
<feature type="transmembrane region" description="Helical" evidence="1">
    <location>
        <begin position="20"/>
        <end position="38"/>
    </location>
</feature>
<accession>U2PQ08</accession>
<feature type="transmembrane region" description="Helical" evidence="1">
    <location>
        <begin position="82"/>
        <end position="99"/>
    </location>
</feature>